<feature type="region of interest" description="Disordered" evidence="1">
    <location>
        <begin position="59"/>
        <end position="95"/>
    </location>
</feature>
<accession>A0A6I6MQ34</accession>
<sequence>MKRLKRLVVCLAIFAVGSNVEAFAQAPPQTLRLTRSQWACLQTRLPVLQRSESELVRVPLGPCGERSGTRGQGVGNTTAGRARRQSSDPSLTQSPLYLTHEQLACVERQLPSVTRRRGTSAIDLTQCD</sequence>
<dbReference type="KEGG" id="tsv:DSM104635_00454"/>
<protein>
    <recommendedName>
        <fullName evidence="5">YARHG domain-containing protein</fullName>
    </recommendedName>
</protein>
<keyword evidence="4" id="KW-1185">Reference proteome</keyword>
<keyword evidence="2" id="KW-0732">Signal</keyword>
<dbReference type="Proteomes" id="UP000431269">
    <property type="component" value="Chromosome"/>
</dbReference>
<evidence type="ECO:0008006" key="5">
    <source>
        <dbReference type="Google" id="ProtNLM"/>
    </source>
</evidence>
<organism evidence="3 4">
    <name type="scientific">Terricaulis silvestris</name>
    <dbReference type="NCBI Taxonomy" id="2686094"/>
    <lineage>
        <taxon>Bacteria</taxon>
        <taxon>Pseudomonadati</taxon>
        <taxon>Pseudomonadota</taxon>
        <taxon>Alphaproteobacteria</taxon>
        <taxon>Caulobacterales</taxon>
        <taxon>Caulobacteraceae</taxon>
        <taxon>Terricaulis</taxon>
    </lineage>
</organism>
<feature type="signal peptide" evidence="2">
    <location>
        <begin position="1"/>
        <end position="24"/>
    </location>
</feature>
<name>A0A6I6MQ34_9CAUL</name>
<gene>
    <name evidence="3" type="ORF">DSM104635_00454</name>
</gene>
<evidence type="ECO:0000256" key="2">
    <source>
        <dbReference type="SAM" id="SignalP"/>
    </source>
</evidence>
<feature type="chain" id="PRO_5026051448" description="YARHG domain-containing protein" evidence="2">
    <location>
        <begin position="25"/>
        <end position="128"/>
    </location>
</feature>
<proteinExistence type="predicted"/>
<dbReference type="EMBL" id="CP047045">
    <property type="protein sequence ID" value="QGZ93642.1"/>
    <property type="molecule type" value="Genomic_DNA"/>
</dbReference>
<evidence type="ECO:0000313" key="3">
    <source>
        <dbReference type="EMBL" id="QGZ93642.1"/>
    </source>
</evidence>
<dbReference type="AlphaFoldDB" id="A0A6I6MQ34"/>
<evidence type="ECO:0000313" key="4">
    <source>
        <dbReference type="Proteomes" id="UP000431269"/>
    </source>
</evidence>
<reference evidence="4" key="1">
    <citation type="submission" date="2019-12" db="EMBL/GenBank/DDBJ databases">
        <title>Complete genome of Terracaulis silvestris 0127_4.</title>
        <authorList>
            <person name="Vieira S."/>
            <person name="Riedel T."/>
            <person name="Sproer C."/>
            <person name="Pascual J."/>
            <person name="Boedeker C."/>
            <person name="Overmann J."/>
        </authorList>
    </citation>
    <scope>NUCLEOTIDE SEQUENCE [LARGE SCALE GENOMIC DNA]</scope>
    <source>
        <strain evidence="4">0127_4</strain>
    </source>
</reference>
<evidence type="ECO:0000256" key="1">
    <source>
        <dbReference type="SAM" id="MobiDB-lite"/>
    </source>
</evidence>